<reference evidence="10" key="3">
    <citation type="submission" date="2025-08" db="UniProtKB">
        <authorList>
            <consortium name="RefSeq"/>
        </authorList>
    </citation>
    <scope>IDENTIFICATION</scope>
    <source>
        <tissue evidence="10">Whole organism</tissue>
    </source>
</reference>
<dbReference type="Proteomes" id="UP000694904">
    <property type="component" value="Chromosome 2"/>
</dbReference>
<gene>
    <name evidence="10" type="primary">LOC108610085</name>
</gene>
<keyword evidence="6" id="KW-0675">Receptor</keyword>
<keyword evidence="5 8" id="KW-0472">Membrane</keyword>
<evidence type="ECO:0000256" key="1">
    <source>
        <dbReference type="ARBA" id="ARBA00004651"/>
    </source>
</evidence>
<evidence type="ECO:0000256" key="6">
    <source>
        <dbReference type="ARBA" id="ARBA00023170"/>
    </source>
</evidence>
<dbReference type="Gene3D" id="3.40.190.10">
    <property type="entry name" value="Periplasmic binding protein-like II"/>
    <property type="match status" value="1"/>
</dbReference>
<keyword evidence="9" id="KW-1185">Reference proteome</keyword>
<reference evidence="9" key="1">
    <citation type="journal article" date="1997" name="Nucleic Acids Res.">
        <title>tRNAscan-SE: a program for improved detection of transfer RNA genes in genomic sequence.</title>
        <authorList>
            <person name="Lowe T.M."/>
            <person name="Eddy S.R."/>
        </authorList>
    </citation>
    <scope>NUCLEOTIDE SEQUENCE [LARGE SCALE GENOMIC DNA]</scope>
</reference>
<evidence type="ECO:0000256" key="3">
    <source>
        <dbReference type="ARBA" id="ARBA00022692"/>
    </source>
</evidence>
<feature type="transmembrane region" description="Helical" evidence="8">
    <location>
        <begin position="541"/>
        <end position="564"/>
    </location>
</feature>
<dbReference type="PANTHER" id="PTHR42643">
    <property type="entry name" value="IONOTROPIC RECEPTOR 20A-RELATED"/>
    <property type="match status" value="1"/>
</dbReference>
<keyword evidence="4 8" id="KW-1133">Transmembrane helix</keyword>
<evidence type="ECO:0000313" key="9">
    <source>
        <dbReference type="Proteomes" id="UP000694904"/>
    </source>
</evidence>
<feature type="transmembrane region" description="Helical" evidence="8">
    <location>
        <begin position="347"/>
        <end position="373"/>
    </location>
</feature>
<evidence type="ECO:0000256" key="2">
    <source>
        <dbReference type="ARBA" id="ARBA00022475"/>
    </source>
</evidence>
<dbReference type="SUPFAM" id="SSF53850">
    <property type="entry name" value="Periplasmic binding protein-like II"/>
    <property type="match status" value="1"/>
</dbReference>
<keyword evidence="3 8" id="KW-0812">Transmembrane</keyword>
<comment type="subcellular location">
    <subcellularLocation>
        <location evidence="1">Cell membrane</location>
        <topology evidence="1">Multi-pass membrane protein</topology>
    </subcellularLocation>
</comment>
<feature type="transmembrane region" description="Helical" evidence="8">
    <location>
        <begin position="317"/>
        <end position="335"/>
    </location>
</feature>
<keyword evidence="7" id="KW-0325">Glycoprotein</keyword>
<evidence type="ECO:0000313" key="10">
    <source>
        <dbReference type="RefSeq" id="XP_017857414.1"/>
    </source>
</evidence>
<protein>
    <submittedName>
        <fullName evidence="10">Uncharacterized protein LOC108610085</fullName>
    </submittedName>
</protein>
<evidence type="ECO:0000256" key="8">
    <source>
        <dbReference type="SAM" id="Phobius"/>
    </source>
</evidence>
<sequence>MANSTVTFKMWVKQSVNNFPNSEQLASFWLHLLTELRFGTVLYYKAAECECGIEKLLSGSNVTAATLVWSDLYYRPYLKEKQNVNILGLVCLAANSYNTVLNALSVMLNHMREVPLLLQLCDKDSSGVELQLQLSRDILKKCQDLLIPNALLLFSDFFKTGTFYGYRIFPTFGLLSQVYNATSLLYPYKLANLQGQILRTQPDLSQPYVVMYKDRNGNTVTSGMLWRILSLFAKKLNATLELSLDPTSSQVNSIKSGYFKLLEQAQNNEIDVTISIYPMTMSSRSNIPMLSTPVAVRGLCTMLPVERMVSSRAAIRGVLESPWMWVYIAIIYYLTRWIRKRQLLGRALLILIPSLIQLTLLCTVVAQLSALFIHPQRLQFISNLDQLQAAGLRIVGLHSNFNQYPEEMRIKYASTFISYENMTKFVLLRNSLNTSYGYTVYGLKWHFYAELQSYFKRPLFRYSTDICIFRQSLNSLLFRENFLHRHQLNLYIVRLRQSGILNFYMRHNFYDLLHAGHHKLEDLSPQNEIAPLKYADIDFVLLLYGYAMAASILIFVFELLSYYINVCLNTL</sequence>
<dbReference type="PANTHER" id="PTHR42643:SF41">
    <property type="entry name" value="IONOTROPIC RECEPTOR 20A-RELATED"/>
    <property type="match status" value="1"/>
</dbReference>
<reference evidence="9" key="2">
    <citation type="journal article" date="2016" name="G3 (Bethesda)">
        <title>Genome Evolution in Three Species of Cactophilic Drosophila.</title>
        <authorList>
            <person name="Sanchez-Flores A."/>
            <person name="Penazola F."/>
            <person name="Carpinteyro-Ponce J."/>
            <person name="Nazario-Yepiz N."/>
            <person name="Abreu-Goodger C."/>
            <person name="Machado C.A."/>
            <person name="Markow T.A."/>
        </authorList>
    </citation>
    <scope>NUCLEOTIDE SEQUENCE [LARGE SCALE GENOMIC DNA]</scope>
</reference>
<dbReference type="GeneID" id="108610085"/>
<evidence type="ECO:0000256" key="7">
    <source>
        <dbReference type="ARBA" id="ARBA00023180"/>
    </source>
</evidence>
<keyword evidence="2" id="KW-1003">Cell membrane</keyword>
<organism evidence="9 10">
    <name type="scientific">Drosophila arizonae</name>
    <name type="common">Fruit fly</name>
    <dbReference type="NCBI Taxonomy" id="7263"/>
    <lineage>
        <taxon>Eukaryota</taxon>
        <taxon>Metazoa</taxon>
        <taxon>Ecdysozoa</taxon>
        <taxon>Arthropoda</taxon>
        <taxon>Hexapoda</taxon>
        <taxon>Insecta</taxon>
        <taxon>Pterygota</taxon>
        <taxon>Neoptera</taxon>
        <taxon>Endopterygota</taxon>
        <taxon>Diptera</taxon>
        <taxon>Brachycera</taxon>
        <taxon>Muscomorpha</taxon>
        <taxon>Ephydroidea</taxon>
        <taxon>Drosophilidae</taxon>
        <taxon>Drosophila</taxon>
    </lineage>
</organism>
<proteinExistence type="predicted"/>
<dbReference type="InterPro" id="IPR052192">
    <property type="entry name" value="Insect_Ionotropic_Sensory_Rcpt"/>
</dbReference>
<evidence type="ECO:0000256" key="5">
    <source>
        <dbReference type="ARBA" id="ARBA00023136"/>
    </source>
</evidence>
<name>A0ABM1NR28_DROAR</name>
<evidence type="ECO:0000256" key="4">
    <source>
        <dbReference type="ARBA" id="ARBA00022989"/>
    </source>
</evidence>
<dbReference type="RefSeq" id="XP_017857414.1">
    <property type="nucleotide sequence ID" value="XM_018001925.1"/>
</dbReference>
<accession>A0ABM1NR28</accession>